<dbReference type="AlphaFoldDB" id="A0A1H6WCI4"/>
<dbReference type="OrthoDB" id="336698at2"/>
<name>A0A1H6WCI4_9FLAO</name>
<evidence type="ECO:0000313" key="1">
    <source>
        <dbReference type="EMBL" id="SEJ10035.1"/>
    </source>
</evidence>
<accession>A0A1H6WCI4</accession>
<reference evidence="2" key="1">
    <citation type="submission" date="2016-10" db="EMBL/GenBank/DDBJ databases">
        <authorList>
            <person name="Varghese N."/>
            <person name="Submissions S."/>
        </authorList>
    </citation>
    <scope>NUCLEOTIDE SEQUENCE [LARGE SCALE GENOMIC DNA]</scope>
    <source>
        <strain evidence="2">DSM 17934</strain>
    </source>
</reference>
<keyword evidence="2" id="KW-1185">Reference proteome</keyword>
<gene>
    <name evidence="1" type="ORF">SAMN05660918_2366</name>
</gene>
<organism evidence="1 2">
    <name type="scientific">Flavobacterium terrigena</name>
    <dbReference type="NCBI Taxonomy" id="402734"/>
    <lineage>
        <taxon>Bacteria</taxon>
        <taxon>Pseudomonadati</taxon>
        <taxon>Bacteroidota</taxon>
        <taxon>Flavobacteriia</taxon>
        <taxon>Flavobacteriales</taxon>
        <taxon>Flavobacteriaceae</taxon>
        <taxon>Flavobacterium</taxon>
    </lineage>
</organism>
<evidence type="ECO:0000313" key="2">
    <source>
        <dbReference type="Proteomes" id="UP000199702"/>
    </source>
</evidence>
<dbReference type="EMBL" id="FNYA01000006">
    <property type="protein sequence ID" value="SEJ10035.1"/>
    <property type="molecule type" value="Genomic_DNA"/>
</dbReference>
<dbReference type="Proteomes" id="UP000199702">
    <property type="component" value="Unassembled WGS sequence"/>
</dbReference>
<proteinExistence type="predicted"/>
<protein>
    <recommendedName>
        <fullName evidence="3">Immunity protein 26</fullName>
    </recommendedName>
</protein>
<evidence type="ECO:0008006" key="3">
    <source>
        <dbReference type="Google" id="ProtNLM"/>
    </source>
</evidence>
<dbReference type="STRING" id="402734.SAMN05660918_2366"/>
<dbReference type="RefSeq" id="WP_091313634.1">
    <property type="nucleotide sequence ID" value="NZ_CBCSJU010000001.1"/>
</dbReference>
<sequence length="148" mass="17157">MKIGDVFKIKTNIGFGYLQYVETDDLGIDFVRVLEPISANGEITQAGVDQTERWNIGFPLKTAARRKIVEMVGNFEIPKSFVNSEFARSEHNIRGEFLGWHIVHKSTLKRELKSDLDEKNLKLSPHGIMNDTLIVERLEQNWRLENWK</sequence>